<name>A0A1H3EJE0_9RHOB</name>
<accession>A0A1H3EJE0</accession>
<dbReference type="PANTHER" id="PTHR45458:SF1">
    <property type="entry name" value="SHORT CHAIN DEHYDROGENASE"/>
    <property type="match status" value="1"/>
</dbReference>
<protein>
    <submittedName>
        <fullName evidence="2">NAD(P)-dependent dehydrogenase, short-chain alcohol dehydrogenase family</fullName>
    </submittedName>
</protein>
<dbReference type="EMBL" id="FNMZ01000010">
    <property type="protein sequence ID" value="SDX78034.1"/>
    <property type="molecule type" value="Genomic_DNA"/>
</dbReference>
<dbReference type="RefSeq" id="WP_092684654.1">
    <property type="nucleotide sequence ID" value="NZ_FNMZ01000010.1"/>
</dbReference>
<sequence length="228" mass="23183">MTDPRTILITGAARGIGLEMARQAVARGDRVIAAVRDPGAAGLASLPAGVRVETLDVTDPASCAALAARLEGETLDLVVCNAGVYIGRGKLGDDVFPVEAWARSFAVNVAGVFLTVEALSPRLRRPGGRIAVVSSQMGGSGRAPGGSYIYRASKAAATNLARNLAADLAPEGVSVGAYHPGWVRTDMGGGGADISVEESAAGLLARFDALGPETTGAFESYDGTALPF</sequence>
<dbReference type="STRING" id="356660.SAMN05444336_11027"/>
<dbReference type="InterPro" id="IPR002347">
    <property type="entry name" value="SDR_fam"/>
</dbReference>
<dbReference type="OrthoDB" id="9785826at2"/>
<dbReference type="GO" id="GO:0016616">
    <property type="term" value="F:oxidoreductase activity, acting on the CH-OH group of donors, NAD or NADP as acceptor"/>
    <property type="evidence" value="ECO:0007669"/>
    <property type="project" value="TreeGrafter"/>
</dbReference>
<dbReference type="CDD" id="cd05325">
    <property type="entry name" value="carb_red_sniffer_like_SDR_c"/>
    <property type="match status" value="1"/>
</dbReference>
<evidence type="ECO:0000313" key="2">
    <source>
        <dbReference type="EMBL" id="SDX78034.1"/>
    </source>
</evidence>
<organism evidence="2 3">
    <name type="scientific">Albimonas donghaensis</name>
    <dbReference type="NCBI Taxonomy" id="356660"/>
    <lineage>
        <taxon>Bacteria</taxon>
        <taxon>Pseudomonadati</taxon>
        <taxon>Pseudomonadota</taxon>
        <taxon>Alphaproteobacteria</taxon>
        <taxon>Rhodobacterales</taxon>
        <taxon>Paracoccaceae</taxon>
        <taxon>Albimonas</taxon>
    </lineage>
</organism>
<evidence type="ECO:0000313" key="3">
    <source>
        <dbReference type="Proteomes" id="UP000199118"/>
    </source>
</evidence>
<dbReference type="PRINTS" id="PR00081">
    <property type="entry name" value="GDHRDH"/>
</dbReference>
<reference evidence="2 3" key="1">
    <citation type="submission" date="2016-10" db="EMBL/GenBank/DDBJ databases">
        <authorList>
            <person name="de Groot N.N."/>
        </authorList>
    </citation>
    <scope>NUCLEOTIDE SEQUENCE [LARGE SCALE GENOMIC DNA]</scope>
    <source>
        <strain evidence="2 3">DSM 17890</strain>
    </source>
</reference>
<evidence type="ECO:0000256" key="1">
    <source>
        <dbReference type="RuleBase" id="RU000363"/>
    </source>
</evidence>
<dbReference type="Pfam" id="PF00106">
    <property type="entry name" value="adh_short"/>
    <property type="match status" value="1"/>
</dbReference>
<comment type="similarity">
    <text evidence="1">Belongs to the short-chain dehydrogenases/reductases (SDR) family.</text>
</comment>
<dbReference type="Gene3D" id="3.40.50.720">
    <property type="entry name" value="NAD(P)-binding Rossmann-like Domain"/>
    <property type="match status" value="1"/>
</dbReference>
<dbReference type="InterPro" id="IPR052184">
    <property type="entry name" value="SDR_enzymes"/>
</dbReference>
<dbReference type="PANTHER" id="PTHR45458">
    <property type="entry name" value="SHORT-CHAIN DEHYDROGENASE/REDUCTASE SDR"/>
    <property type="match status" value="1"/>
</dbReference>
<dbReference type="Proteomes" id="UP000199118">
    <property type="component" value="Unassembled WGS sequence"/>
</dbReference>
<proteinExistence type="inferred from homology"/>
<keyword evidence="3" id="KW-1185">Reference proteome</keyword>
<dbReference type="SUPFAM" id="SSF51735">
    <property type="entry name" value="NAD(P)-binding Rossmann-fold domains"/>
    <property type="match status" value="1"/>
</dbReference>
<gene>
    <name evidence="2" type="ORF">SAMN05444336_11027</name>
</gene>
<dbReference type="AlphaFoldDB" id="A0A1H3EJE0"/>
<dbReference type="PRINTS" id="PR00080">
    <property type="entry name" value="SDRFAMILY"/>
</dbReference>
<dbReference type="InterPro" id="IPR036291">
    <property type="entry name" value="NAD(P)-bd_dom_sf"/>
</dbReference>